<dbReference type="CDD" id="cd07034">
    <property type="entry name" value="TPP_PYR_PFOR_IOR-alpha_like"/>
    <property type="match status" value="1"/>
</dbReference>
<dbReference type="InterPro" id="IPR050722">
    <property type="entry name" value="Pyruvate:ferred/Flavod_OxRd"/>
</dbReference>
<proteinExistence type="predicted"/>
<dbReference type="SUPFAM" id="SSF52922">
    <property type="entry name" value="TK C-terminal domain-like"/>
    <property type="match status" value="1"/>
</dbReference>
<name>A0ABU9VV54_9CLOT</name>
<feature type="domain" description="Pyruvate/ketoisovalerate oxidoreductase catalytic" evidence="2">
    <location>
        <begin position="14"/>
        <end position="175"/>
    </location>
</feature>
<dbReference type="RefSeq" id="WP_343186359.1">
    <property type="nucleotide sequence ID" value="NZ_JBCITM010000011.1"/>
</dbReference>
<dbReference type="PANTHER" id="PTHR32154">
    <property type="entry name" value="PYRUVATE-FLAVODOXIN OXIDOREDUCTASE-RELATED"/>
    <property type="match status" value="1"/>
</dbReference>
<dbReference type="SUPFAM" id="SSF53323">
    <property type="entry name" value="Pyruvate-ferredoxin oxidoreductase, PFOR, domain III"/>
    <property type="match status" value="1"/>
</dbReference>
<reference evidence="4 5" key="1">
    <citation type="submission" date="2024-04" db="EMBL/GenBank/DDBJ databases">
        <title>Genome sequencing and metabolic network reconstruction of aminoacids and betaine degradation by Anoxynatronum sibiricum.</title>
        <authorList>
            <person name="Detkova E.N."/>
            <person name="Boltjanskaja Y.V."/>
            <person name="Mardanov A.V."/>
            <person name="Kevbrin V."/>
        </authorList>
    </citation>
    <scope>NUCLEOTIDE SEQUENCE [LARGE SCALE GENOMIC DNA]</scope>
    <source>
        <strain evidence="4 5">Z-7981</strain>
    </source>
</reference>
<evidence type="ECO:0000313" key="4">
    <source>
        <dbReference type="EMBL" id="MEN1761041.1"/>
    </source>
</evidence>
<dbReference type="InterPro" id="IPR009014">
    <property type="entry name" value="Transketo_C/PFOR_II"/>
</dbReference>
<dbReference type="Pfam" id="PF01558">
    <property type="entry name" value="POR"/>
    <property type="match status" value="1"/>
</dbReference>
<keyword evidence="5" id="KW-1185">Reference proteome</keyword>
<evidence type="ECO:0000313" key="5">
    <source>
        <dbReference type="Proteomes" id="UP001407405"/>
    </source>
</evidence>
<comment type="caution">
    <text evidence="4">The sequence shown here is derived from an EMBL/GenBank/DDBJ whole genome shotgun (WGS) entry which is preliminary data.</text>
</comment>
<protein>
    <submittedName>
        <fullName evidence="4">2-oxoacid:acceptor oxidoreductase subunit alpha</fullName>
    </submittedName>
</protein>
<dbReference type="SUPFAM" id="SSF52518">
    <property type="entry name" value="Thiamin diphosphate-binding fold (THDP-binding)"/>
    <property type="match status" value="1"/>
</dbReference>
<dbReference type="PANTHER" id="PTHR32154:SF20">
    <property type="entry name" value="2-OXOGLUTARATE OXIDOREDUCTASE SUBUNIT KORA"/>
    <property type="match status" value="1"/>
</dbReference>
<keyword evidence="1" id="KW-0560">Oxidoreductase</keyword>
<evidence type="ECO:0000259" key="3">
    <source>
        <dbReference type="Pfam" id="PF01855"/>
    </source>
</evidence>
<dbReference type="InterPro" id="IPR019752">
    <property type="entry name" value="Pyrv/ketoisovalerate_OxRed_cat"/>
</dbReference>
<dbReference type="EMBL" id="JBCITM010000011">
    <property type="protein sequence ID" value="MEN1761041.1"/>
    <property type="molecule type" value="Genomic_DNA"/>
</dbReference>
<evidence type="ECO:0000256" key="1">
    <source>
        <dbReference type="ARBA" id="ARBA00023002"/>
    </source>
</evidence>
<dbReference type="Proteomes" id="UP001407405">
    <property type="component" value="Unassembled WGS sequence"/>
</dbReference>
<dbReference type="Gene3D" id="3.40.920.10">
    <property type="entry name" value="Pyruvate-ferredoxin oxidoreductase, PFOR, domain III"/>
    <property type="match status" value="1"/>
</dbReference>
<feature type="domain" description="Pyruvate flavodoxin/ferredoxin oxidoreductase pyrimidine binding" evidence="3">
    <location>
        <begin position="209"/>
        <end position="451"/>
    </location>
</feature>
<organism evidence="4 5">
    <name type="scientific">Anoxynatronum sibiricum</name>
    <dbReference type="NCBI Taxonomy" id="210623"/>
    <lineage>
        <taxon>Bacteria</taxon>
        <taxon>Bacillati</taxon>
        <taxon>Bacillota</taxon>
        <taxon>Clostridia</taxon>
        <taxon>Eubacteriales</taxon>
        <taxon>Clostridiaceae</taxon>
        <taxon>Anoxynatronum</taxon>
    </lineage>
</organism>
<dbReference type="InterPro" id="IPR002869">
    <property type="entry name" value="Pyrv_flavodox_OxRed_cen"/>
</dbReference>
<dbReference type="InterPro" id="IPR029061">
    <property type="entry name" value="THDP-binding"/>
</dbReference>
<sequence length="578" mass="63574">MSWRKTILIGGVQGEGVASTGINLMRALAGIGYHVYGERKFSSRIKGGNTHMIITIGDDPVTCVESVIDIILAFDEESISLNQSKMKDNGIILVDEILTEGTSLIQTCNGVALPLTLMAKTHGSLLMKNTSAIGYLGKMLGVQRQVLESSLAKTYLSKGEEIINKNLKVLLAAYDDIRPELEKIDPLPDAPQRQDDVMMLMGNDAIALGALMAGCRFMAAYPITPASDVMETMSRVFPDEGGLMIQTEDEVSAVTMCIGAGYAGVRSMTATSGPGLTLMMEGLGLAGMTETPLVVIDAQRGGPSTGLPTRTEQSDFSALYHAGHGEFPLILLTPSTIEECYELTKEAFNLADHFQCPVVVMTDLNLSLSPQTIPAFDYVPAAINRGVLMLSEDDRSDATRTEPFARYELTEDGLSPRSFPGMPGGIHQVTGLEHNEWGRPSDQPANRQRMMDKRLRKLEPLKDQSAIHLEQRDGKLLCLTCGSSWGVLQEAVKDTYLSVDIGRISRIRPLPRRQLQQLLANYKKIIVMEQNQQGQLALILRQELNHQDNIVSMTRYDGESFQLQEVRHLLEGWCAEWK</sequence>
<gene>
    <name evidence="4" type="ORF">AAIG11_11175</name>
</gene>
<dbReference type="Gene3D" id="3.40.50.970">
    <property type="match status" value="1"/>
</dbReference>
<evidence type="ECO:0000259" key="2">
    <source>
        <dbReference type="Pfam" id="PF01558"/>
    </source>
</evidence>
<dbReference type="InterPro" id="IPR022367">
    <property type="entry name" value="2-oxoacid/accept_OxRdtase_asu"/>
</dbReference>
<dbReference type="InterPro" id="IPR002880">
    <property type="entry name" value="Pyrv_Fd/Flavodoxin_OxRdtase_N"/>
</dbReference>
<accession>A0ABU9VV54</accession>
<dbReference type="NCBIfam" id="TIGR03710">
    <property type="entry name" value="OAFO_sf"/>
    <property type="match status" value="1"/>
</dbReference>
<dbReference type="Pfam" id="PF01855">
    <property type="entry name" value="POR_N"/>
    <property type="match status" value="1"/>
</dbReference>
<dbReference type="Gene3D" id="3.40.50.920">
    <property type="match status" value="1"/>
</dbReference>